<dbReference type="GO" id="GO:0030288">
    <property type="term" value="C:outer membrane-bounded periplasmic space"/>
    <property type="evidence" value="ECO:0007669"/>
    <property type="project" value="TreeGrafter"/>
</dbReference>
<gene>
    <name evidence="3" type="ORF">BAU08_18700</name>
</gene>
<dbReference type="PANTHER" id="PTHR30006:SF2">
    <property type="entry name" value="ABC TRANSPORTER SUBSTRATE-BINDING PROTEIN"/>
    <property type="match status" value="1"/>
</dbReference>
<dbReference type="STRING" id="463025.BAU08_18700"/>
<dbReference type="GO" id="GO:0030976">
    <property type="term" value="F:thiamine pyrophosphate binding"/>
    <property type="evidence" value="ECO:0007669"/>
    <property type="project" value="TreeGrafter"/>
</dbReference>
<dbReference type="PANTHER" id="PTHR30006">
    <property type="entry name" value="THIAMINE-BINDING PERIPLASMIC PROTEIN-RELATED"/>
    <property type="match status" value="1"/>
</dbReference>
<reference evidence="3 4" key="1">
    <citation type="submission" date="2016-06" db="EMBL/GenBank/DDBJ databases">
        <title>Complete genome sequences of Bordetella bronchialis and Bordetella flabilis.</title>
        <authorList>
            <person name="LiPuma J.J."/>
            <person name="Spilker T."/>
        </authorList>
    </citation>
    <scope>NUCLEOTIDE SEQUENCE [LARGE SCALE GENOMIC DNA]</scope>
    <source>
        <strain evidence="3 4">AU17976</strain>
    </source>
</reference>
<evidence type="ECO:0000313" key="3">
    <source>
        <dbReference type="EMBL" id="ANN73102.1"/>
    </source>
</evidence>
<proteinExistence type="predicted"/>
<dbReference type="InterPro" id="IPR006059">
    <property type="entry name" value="SBP"/>
</dbReference>
<dbReference type="Proteomes" id="UP000092213">
    <property type="component" value="Chromosome"/>
</dbReference>
<dbReference type="Gene3D" id="3.40.190.10">
    <property type="entry name" value="Periplasmic binding protein-like II"/>
    <property type="match status" value="2"/>
</dbReference>
<evidence type="ECO:0000256" key="2">
    <source>
        <dbReference type="SAM" id="MobiDB-lite"/>
    </source>
</evidence>
<dbReference type="AlphaFoldDB" id="A0A193FZB3"/>
<evidence type="ECO:0000313" key="4">
    <source>
        <dbReference type="Proteomes" id="UP000092213"/>
    </source>
</evidence>
<dbReference type="SUPFAM" id="SSF53850">
    <property type="entry name" value="Periplasmic binding protein-like II"/>
    <property type="match status" value="1"/>
</dbReference>
<organism evidence="3 4">
    <name type="scientific">Bordetella bronchialis</name>
    <dbReference type="NCBI Taxonomy" id="463025"/>
    <lineage>
        <taxon>Bacteria</taxon>
        <taxon>Pseudomonadati</taxon>
        <taxon>Pseudomonadota</taxon>
        <taxon>Betaproteobacteria</taxon>
        <taxon>Burkholderiales</taxon>
        <taxon>Alcaligenaceae</taxon>
        <taxon>Bordetella</taxon>
    </lineage>
</organism>
<dbReference type="GO" id="GO:0030975">
    <property type="term" value="F:thiamine binding"/>
    <property type="evidence" value="ECO:0007669"/>
    <property type="project" value="TreeGrafter"/>
</dbReference>
<dbReference type="PROSITE" id="PS51318">
    <property type="entry name" value="TAT"/>
    <property type="match status" value="1"/>
</dbReference>
<dbReference type="Pfam" id="PF13416">
    <property type="entry name" value="SBP_bac_8"/>
    <property type="match status" value="1"/>
</dbReference>
<dbReference type="InterPro" id="IPR006311">
    <property type="entry name" value="TAT_signal"/>
</dbReference>
<protein>
    <recommendedName>
        <fullName evidence="5">ABC transporter substrate-binding protein</fullName>
    </recommendedName>
</protein>
<keyword evidence="1" id="KW-0732">Signal</keyword>
<evidence type="ECO:0008006" key="5">
    <source>
        <dbReference type="Google" id="ProtNLM"/>
    </source>
</evidence>
<dbReference type="GO" id="GO:0015888">
    <property type="term" value="P:thiamine transport"/>
    <property type="evidence" value="ECO:0007669"/>
    <property type="project" value="TreeGrafter"/>
</dbReference>
<dbReference type="EMBL" id="CP016171">
    <property type="protein sequence ID" value="ANN73102.1"/>
    <property type="molecule type" value="Genomic_DNA"/>
</dbReference>
<name>A0A193FZB3_9BORD</name>
<sequence length="375" mass="41471">MYTTPYARHLRAGDTSDKGKHAMQRREFLKHSAVLAMGMAGAGRLSLASAQSSGSLAMMTWGGLWGNGMAQYVDAPFAKQTGYTITQDRGPTPVERVTKLKINLSNQPYDLVQLHDGVVPLAESQGVLETLDPASPNLPFLKDIPDRFKRPGWVAMIYSALGIVYNPKEVKNPPRSYADLWRPEFQGRIVLPEITHSIGPYVIPIGAMAAGKDPKDEKAGFDMLRKMVKLDPIWAKDTDTIMSSLQTGEAVVGLLYKSQTYTVREKGGQAEWVFPAEGAISYLAGTGIAKGTKHKALAEQYINMTLNPEYQTWVAKVFNYAGSNPAMLKLLSPEMQQRVQFSDAEVSRIIDLDQAFISSRRADWTDQWNRVINGA</sequence>
<feature type="region of interest" description="Disordered" evidence="2">
    <location>
        <begin position="1"/>
        <end position="21"/>
    </location>
</feature>
<accession>A0A193FZB3</accession>
<feature type="compositionally biased region" description="Basic and acidic residues" evidence="2">
    <location>
        <begin position="11"/>
        <end position="21"/>
    </location>
</feature>
<evidence type="ECO:0000256" key="1">
    <source>
        <dbReference type="ARBA" id="ARBA00022729"/>
    </source>
</evidence>